<organism evidence="2 3">
    <name type="scientific">Pseudomonas alkylphenolica</name>
    <dbReference type="NCBI Taxonomy" id="237609"/>
    <lineage>
        <taxon>Bacteria</taxon>
        <taxon>Pseudomonadati</taxon>
        <taxon>Pseudomonadota</taxon>
        <taxon>Gammaproteobacteria</taxon>
        <taxon>Pseudomonadales</taxon>
        <taxon>Pseudomonadaceae</taxon>
        <taxon>Pseudomonas</taxon>
    </lineage>
</organism>
<evidence type="ECO:0000256" key="1">
    <source>
        <dbReference type="SAM" id="SignalP"/>
    </source>
</evidence>
<dbReference type="RefSeq" id="WP_038612671.1">
    <property type="nucleotide sequence ID" value="NZ_CP009048.1"/>
</dbReference>
<sequence>MRKLISAPVLCLSLLMVGCSQSRVSPKEYSGFLRNYDQLSEHKTASGESVLRWVSPKLRMERYSQVYIAPSQFYPQPKASAQIPETTLKAITIYYDAALKRELGKVLNLVEQPGPNTLIVRPAITSVSAHTQSLHFYEYLPVTLVAAGVSSAVGIRDLDSVIATEAAFLDGGSRTVVAEVVRKGTGLPLENDDQVMTAENLKLVLDGWAQDWRNAAVALKQQNAAAFTGQKSTAP</sequence>
<name>A0A077FB49_9PSED</name>
<protein>
    <recommendedName>
        <fullName evidence="4">DUF3313 domain-containing protein</fullName>
    </recommendedName>
</protein>
<dbReference type="PROSITE" id="PS51257">
    <property type="entry name" value="PROKAR_LIPOPROTEIN"/>
    <property type="match status" value="1"/>
</dbReference>
<reference evidence="2 3" key="1">
    <citation type="submission" date="2014-07" db="EMBL/GenBank/DDBJ databases">
        <authorList>
            <person name="Lee K."/>
            <person name="Lim J.Y."/>
            <person name="Hwang I."/>
        </authorList>
    </citation>
    <scope>NUCLEOTIDE SEQUENCE [LARGE SCALE GENOMIC DNA]</scope>
    <source>
        <strain evidence="2 3">KL28</strain>
    </source>
</reference>
<accession>A0A077FB49</accession>
<dbReference type="Proteomes" id="UP000028931">
    <property type="component" value="Chromosome"/>
</dbReference>
<proteinExistence type="predicted"/>
<gene>
    <name evidence="2" type="ORF">PSAKL28_33480</name>
</gene>
<evidence type="ECO:0008006" key="4">
    <source>
        <dbReference type="Google" id="ProtNLM"/>
    </source>
</evidence>
<dbReference type="KEGG" id="palk:PSAKL28_33480"/>
<keyword evidence="1" id="KW-0732">Signal</keyword>
<dbReference type="Pfam" id="PF11769">
    <property type="entry name" value="DUF3313"/>
    <property type="match status" value="1"/>
</dbReference>
<dbReference type="AlphaFoldDB" id="A0A077FB49"/>
<evidence type="ECO:0000313" key="3">
    <source>
        <dbReference type="Proteomes" id="UP000028931"/>
    </source>
</evidence>
<dbReference type="eggNOG" id="ENOG5032VJD">
    <property type="taxonomic scope" value="Bacteria"/>
</dbReference>
<dbReference type="EMBL" id="CP009048">
    <property type="protein sequence ID" value="AIL62508.1"/>
    <property type="molecule type" value="Genomic_DNA"/>
</dbReference>
<evidence type="ECO:0000313" key="2">
    <source>
        <dbReference type="EMBL" id="AIL62508.1"/>
    </source>
</evidence>
<dbReference type="HOGENOM" id="CLU_088489_0_0_6"/>
<feature type="chain" id="PRO_5001718172" description="DUF3313 domain-containing protein" evidence="1">
    <location>
        <begin position="23"/>
        <end position="235"/>
    </location>
</feature>
<dbReference type="OrthoDB" id="6192874at2"/>
<feature type="signal peptide" evidence="1">
    <location>
        <begin position="1"/>
        <end position="22"/>
    </location>
</feature>
<dbReference type="InterPro" id="IPR021747">
    <property type="entry name" value="DUF3313"/>
</dbReference>